<dbReference type="OrthoDB" id="9807907at2"/>
<accession>A0A1H0IS63</accession>
<dbReference type="AlphaFoldDB" id="A0A1H0IS63"/>
<dbReference type="InterPro" id="IPR038475">
    <property type="entry name" value="RecG_C_sf"/>
</dbReference>
<dbReference type="Gene3D" id="3.30.950.30">
    <property type="entry name" value="Schlafen, AAA domain"/>
    <property type="match status" value="1"/>
</dbReference>
<organism evidence="4 5">
    <name type="scientific">Prevotella communis</name>
    <dbReference type="NCBI Taxonomy" id="2913614"/>
    <lineage>
        <taxon>Bacteria</taxon>
        <taxon>Pseudomonadati</taxon>
        <taxon>Bacteroidota</taxon>
        <taxon>Bacteroidia</taxon>
        <taxon>Bacteroidales</taxon>
        <taxon>Prevotellaceae</taxon>
        <taxon>Prevotella</taxon>
    </lineage>
</organism>
<evidence type="ECO:0000256" key="1">
    <source>
        <dbReference type="SAM" id="MobiDB-lite"/>
    </source>
</evidence>
<dbReference type="Pfam" id="PF13749">
    <property type="entry name" value="HATPase_c_4"/>
    <property type="match status" value="1"/>
</dbReference>
<feature type="domain" description="Schlafen AlbA-2" evidence="2">
    <location>
        <begin position="14"/>
        <end position="129"/>
    </location>
</feature>
<dbReference type="Proteomes" id="UP000199134">
    <property type="component" value="Unassembled WGS sequence"/>
</dbReference>
<evidence type="ECO:0000259" key="2">
    <source>
        <dbReference type="Pfam" id="PF04326"/>
    </source>
</evidence>
<keyword evidence="4" id="KW-0347">Helicase</keyword>
<gene>
    <name evidence="4" type="ORF">SAMN04487900_11683</name>
</gene>
<keyword evidence="4" id="KW-0547">Nucleotide-binding</keyword>
<name>A0A1H0IS63_9BACT</name>
<feature type="domain" description="Filamentation induced by cAMP protein Fic-like C-terminal" evidence="3">
    <location>
        <begin position="441"/>
        <end position="502"/>
    </location>
</feature>
<evidence type="ECO:0000313" key="4">
    <source>
        <dbReference type="EMBL" id="SDO34309.1"/>
    </source>
</evidence>
<dbReference type="Gene3D" id="3.30.565.60">
    <property type="match status" value="1"/>
</dbReference>
<feature type="region of interest" description="Disordered" evidence="1">
    <location>
        <begin position="395"/>
        <end position="433"/>
    </location>
</feature>
<dbReference type="PANTHER" id="PTHR30595:SF6">
    <property type="entry name" value="SCHLAFEN ALBA-2 DOMAIN-CONTAINING PROTEIN"/>
    <property type="match status" value="1"/>
</dbReference>
<comment type="caution">
    <text evidence="4">The sequence shown here is derived from an EMBL/GenBank/DDBJ whole genome shotgun (WGS) entry which is preliminary data.</text>
</comment>
<dbReference type="Pfam" id="PF04326">
    <property type="entry name" value="SLFN_AlbA_2"/>
    <property type="match status" value="1"/>
</dbReference>
<keyword evidence="4" id="KW-0067">ATP-binding</keyword>
<dbReference type="InterPro" id="IPR049514">
    <property type="entry name" value="Fic-like_C"/>
</dbReference>
<sequence length="512" mass="57898">MTIEDVKVIIQGDETRTLEMKKTTGELKDGMRSACAFLNTAGGWLFLGIAPTTLKILGQEVTDNTRKEIAREVAKLEPLIDFPVEYIDVPDRPDCQVIAIHLDAPSYWDVPYTYDNKPYMRIESTTVVMPRDIFEDRLMRSKSNRHKWEDQICEGITIADLEEQRIRGGVRLGVERGRMPESSLMETTESLVEKLKLTTNGKLKNAAAALFLRDTSQFPQFLLRMARFRGNDKMEFIDNQRTYGNFFTLLDAGMAFFFKHLSLSGKIVGFTREEKLEIPAEALREALTNALCHRMFHNTSSSVGIAIYDDRVEIENAGHLPDELTVETIKQSHHSFPQNPTIADVLFKTTFLENWGSGVSRMVDACKNANLPEPEFNQNAAFVWVTFKRATIQPYNHTSSPLRSTDGRLQGKNPTTPQVNTPSTPSTPSTSKREIAKAKRLKALLSAIGANGSNLRTLMESMQRKDRKGFVSTYIVPNIEAGYIAMLYPEAPNHPMQSYYLTKKGRELLEQL</sequence>
<evidence type="ECO:0000313" key="5">
    <source>
        <dbReference type="Proteomes" id="UP000199134"/>
    </source>
</evidence>
<dbReference type="RefSeq" id="WP_091854257.1">
    <property type="nucleotide sequence ID" value="NZ_FNIW01000016.1"/>
</dbReference>
<dbReference type="GO" id="GO:0004386">
    <property type="term" value="F:helicase activity"/>
    <property type="evidence" value="ECO:0007669"/>
    <property type="project" value="UniProtKB-KW"/>
</dbReference>
<keyword evidence="4" id="KW-0378">Hydrolase</keyword>
<dbReference type="InterPro" id="IPR038461">
    <property type="entry name" value="Schlafen_AlbA_2_dom_sf"/>
</dbReference>
<reference evidence="5" key="1">
    <citation type="submission" date="2016-10" db="EMBL/GenBank/DDBJ databases">
        <authorList>
            <person name="de Groot N.N."/>
        </authorList>
    </citation>
    <scope>NUCLEOTIDE SEQUENCE [LARGE SCALE GENOMIC DNA]</scope>
    <source>
        <strain evidence="5">BP1-145</strain>
    </source>
</reference>
<protein>
    <submittedName>
        <fullName evidence="4">ATP-dependent DNA helicase RecG</fullName>
    </submittedName>
</protein>
<dbReference type="InterPro" id="IPR007421">
    <property type="entry name" value="Schlafen_AlbA_2_dom"/>
</dbReference>
<evidence type="ECO:0000259" key="3">
    <source>
        <dbReference type="Pfam" id="PF21247"/>
    </source>
</evidence>
<feature type="compositionally biased region" description="Low complexity" evidence="1">
    <location>
        <begin position="414"/>
        <end position="430"/>
    </location>
</feature>
<dbReference type="EMBL" id="FNIW01000016">
    <property type="protein sequence ID" value="SDO34309.1"/>
    <property type="molecule type" value="Genomic_DNA"/>
</dbReference>
<dbReference type="PANTHER" id="PTHR30595">
    <property type="entry name" value="GLPR-RELATED TRANSCRIPTIONAL REPRESSOR"/>
    <property type="match status" value="1"/>
</dbReference>
<proteinExistence type="predicted"/>
<dbReference type="Pfam" id="PF21247">
    <property type="entry name" value="Fic-like_C"/>
    <property type="match status" value="1"/>
</dbReference>